<dbReference type="OrthoDB" id="9805307at2"/>
<keyword evidence="5" id="KW-1185">Reference proteome</keyword>
<feature type="domain" description="Fumarylacetoacetase-like C-terminal" evidence="3">
    <location>
        <begin position="84"/>
        <end position="290"/>
    </location>
</feature>
<evidence type="ECO:0000313" key="5">
    <source>
        <dbReference type="Proteomes" id="UP000192660"/>
    </source>
</evidence>
<dbReference type="FunFam" id="3.90.850.10:FF:000002">
    <property type="entry name" value="2-hydroxyhepta-2,4-diene-1,7-dioate isomerase"/>
    <property type="match status" value="1"/>
</dbReference>
<dbReference type="InterPro" id="IPR011234">
    <property type="entry name" value="Fumarylacetoacetase-like_C"/>
</dbReference>
<dbReference type="Gene3D" id="3.90.850.10">
    <property type="entry name" value="Fumarylacetoacetase-like, C-terminal domain"/>
    <property type="match status" value="1"/>
</dbReference>
<keyword evidence="2" id="KW-0479">Metal-binding</keyword>
<evidence type="ECO:0000313" key="4">
    <source>
        <dbReference type="EMBL" id="SMC07970.1"/>
    </source>
</evidence>
<dbReference type="InterPro" id="IPR036663">
    <property type="entry name" value="Fumarylacetoacetase_C_sf"/>
</dbReference>
<dbReference type="Proteomes" id="UP000192660">
    <property type="component" value="Unassembled WGS sequence"/>
</dbReference>
<dbReference type="AlphaFoldDB" id="A0A1W1WPN2"/>
<organism evidence="4 5">
    <name type="scientific">Sulfobacillus thermosulfidooxidans (strain DSM 9293 / VKM B-1269 / AT-1)</name>
    <dbReference type="NCBI Taxonomy" id="929705"/>
    <lineage>
        <taxon>Bacteria</taxon>
        <taxon>Bacillati</taxon>
        <taxon>Bacillota</taxon>
        <taxon>Clostridia</taxon>
        <taxon>Eubacteriales</taxon>
        <taxon>Clostridiales Family XVII. Incertae Sedis</taxon>
        <taxon>Sulfobacillus</taxon>
    </lineage>
</organism>
<dbReference type="RefSeq" id="WP_084661992.1">
    <property type="nucleotide sequence ID" value="NZ_FWWY01000002.1"/>
</dbReference>
<name>A0A1W1WPN2_SULTA</name>
<dbReference type="InterPro" id="IPR051121">
    <property type="entry name" value="FAH"/>
</dbReference>
<dbReference type="Pfam" id="PF01557">
    <property type="entry name" value="FAA_hydrolase"/>
    <property type="match status" value="1"/>
</dbReference>
<evidence type="ECO:0000259" key="3">
    <source>
        <dbReference type="Pfam" id="PF01557"/>
    </source>
</evidence>
<evidence type="ECO:0000256" key="1">
    <source>
        <dbReference type="ARBA" id="ARBA00010211"/>
    </source>
</evidence>
<comment type="similarity">
    <text evidence="1">Belongs to the FAH family.</text>
</comment>
<gene>
    <name evidence="4" type="ORF">SAMN00768000_3558</name>
</gene>
<evidence type="ECO:0000256" key="2">
    <source>
        <dbReference type="ARBA" id="ARBA00022723"/>
    </source>
</evidence>
<proteinExistence type="inferred from homology"/>
<dbReference type="EMBL" id="FWWY01000002">
    <property type="protein sequence ID" value="SMC07970.1"/>
    <property type="molecule type" value="Genomic_DNA"/>
</dbReference>
<dbReference type="PANTHER" id="PTHR42796">
    <property type="entry name" value="FUMARYLACETOACETATE HYDROLASE DOMAIN-CONTAINING PROTEIN 2A-RELATED"/>
    <property type="match status" value="1"/>
</dbReference>
<dbReference type="PANTHER" id="PTHR42796:SF4">
    <property type="entry name" value="FUMARYLACETOACETATE HYDROLASE DOMAIN-CONTAINING PROTEIN 2A"/>
    <property type="match status" value="1"/>
</dbReference>
<reference evidence="5" key="1">
    <citation type="submission" date="2017-04" db="EMBL/GenBank/DDBJ databases">
        <authorList>
            <person name="Varghese N."/>
            <person name="Submissions S."/>
        </authorList>
    </citation>
    <scope>NUCLEOTIDE SEQUENCE [LARGE SCALE GENOMIC DNA]</scope>
    <source>
        <strain evidence="5">DSM 9293</strain>
    </source>
</reference>
<sequence>MKLASAIVKGGEEVVWVSSRGYVSFVDLAAYYGQRIKPFTMDQLMQDADRFNYCQDLIQRALSDQLVLDTPIDKLLAPVPYPKKILCVGLNYRPHARESQMEIPKYPVLFSKYPNAVVASGDLIHPPQDALEMDYEAELVLIIGRTCAHVTEDTALDYVFGYCNGNDISARDLQFRTGQWLLGKSCDGFAPMGPYVVTTEDIDDPDNLEILGKRNGEIVQHSNTREMIFSCRYLISYISHYMTLYPGDVIFTGTPEGVILGQPIHARNWLKPGETLSVSVEGLGELVNEIGTPQANTKS</sequence>
<dbReference type="GO" id="GO:0046872">
    <property type="term" value="F:metal ion binding"/>
    <property type="evidence" value="ECO:0007669"/>
    <property type="project" value="UniProtKB-KW"/>
</dbReference>
<dbReference type="GO" id="GO:0016853">
    <property type="term" value="F:isomerase activity"/>
    <property type="evidence" value="ECO:0007669"/>
    <property type="project" value="UniProtKB-ARBA"/>
</dbReference>
<accession>A0A1W1WPN2</accession>
<dbReference type="GO" id="GO:0019752">
    <property type="term" value="P:carboxylic acid metabolic process"/>
    <property type="evidence" value="ECO:0007669"/>
    <property type="project" value="UniProtKB-ARBA"/>
</dbReference>
<protein>
    <submittedName>
        <fullName evidence="4">2-keto-4-pentenoate hydratase/2-oxohepta-3-ene-1,7-dioic acid hydratase (Catechol pathway)</fullName>
    </submittedName>
</protein>
<dbReference type="SUPFAM" id="SSF56529">
    <property type="entry name" value="FAH"/>
    <property type="match status" value="1"/>
</dbReference>